<evidence type="ECO:0000256" key="2">
    <source>
        <dbReference type="ARBA" id="ARBA00022618"/>
    </source>
</evidence>
<dbReference type="GO" id="GO:0009252">
    <property type="term" value="P:peptidoglycan biosynthetic process"/>
    <property type="evidence" value="ECO:0007669"/>
    <property type="project" value="UniProtKB-UniRule"/>
</dbReference>
<sequence length="357" mass="40146">MKILFTGGGTMGSVTPLIAVAEVLKARDPGCDLFWLGTRSGPEERVIRRYNIDFKGIFSGKLRRYFSMENVLDVFKIIIGFWQAVFILIKLRPQAIVSAGGFVAVPVVWAGWLLGIPNIVHQQDVQAGLANKLCGFMAKKITVCFPATTKYFKKNKTEIIGNPVRNNLRAMAVLDKEELLERLNLKKDWPVVLVTGGGTGALALNQLVFDSLKELTKFCQVVHLTGENKADDDFSHENYIHYDFLVNIIPFIKIADLIVTRAGMGTLTEISYLKKPALVMPIPRSHQVANADYFYERGAVEILDQEKIDSDDLIKRIKELLDGKSKLKELSKKIHEMIKWGAEERLAEIILETARKI</sequence>
<keyword evidence="9 10" id="KW-0961">Cell wall biogenesis/degradation</keyword>
<comment type="catalytic activity">
    <reaction evidence="10">
        <text>di-trans,octa-cis-undecaprenyl diphospho-N-acetyl-alpha-D-muramoyl-L-alanyl-D-glutamyl-meso-2,6-diaminopimeloyl-D-alanyl-D-alanine + UDP-N-acetyl-alpha-D-glucosamine = di-trans,octa-cis-undecaprenyl diphospho-[N-acetyl-alpha-D-glucosaminyl-(1-&gt;4)]-N-acetyl-alpha-D-muramoyl-L-alanyl-D-glutamyl-meso-2,6-diaminopimeloyl-D-alanyl-D-alanine + UDP + H(+)</text>
        <dbReference type="Rhea" id="RHEA:31227"/>
        <dbReference type="ChEBI" id="CHEBI:15378"/>
        <dbReference type="ChEBI" id="CHEBI:57705"/>
        <dbReference type="ChEBI" id="CHEBI:58223"/>
        <dbReference type="ChEBI" id="CHEBI:61387"/>
        <dbReference type="ChEBI" id="CHEBI:61388"/>
        <dbReference type="EC" id="2.4.1.227"/>
    </reaction>
</comment>
<dbReference type="GO" id="GO:0051991">
    <property type="term" value="F:UDP-N-acetyl-D-glucosamine:N-acetylmuramoyl-L-alanyl-D-glutamyl-meso-2,6-diaminopimelyl-D-alanyl-D-alanine-diphosphoundecaprenol 4-beta-N-acetylglucosaminlytransferase activity"/>
    <property type="evidence" value="ECO:0007669"/>
    <property type="project" value="RHEA"/>
</dbReference>
<evidence type="ECO:0000313" key="14">
    <source>
        <dbReference type="Proteomes" id="UP000177320"/>
    </source>
</evidence>
<dbReference type="GO" id="GO:0005886">
    <property type="term" value="C:plasma membrane"/>
    <property type="evidence" value="ECO:0007669"/>
    <property type="project" value="UniProtKB-SubCell"/>
</dbReference>
<comment type="function">
    <text evidence="10">Cell wall formation. Catalyzes the transfer of a GlcNAc subunit on undecaprenyl-pyrophosphoryl-MurNAc-pentapeptide (lipid intermediate I) to form undecaprenyl-pyrophosphoryl-MurNAc-(pentapeptide)GlcNAc (lipid intermediate II).</text>
</comment>
<keyword evidence="5 10" id="KW-0133">Cell shape</keyword>
<dbReference type="EC" id="2.4.1.227" evidence="10"/>
<keyword evidence="4 10" id="KW-0808">Transferase</keyword>
<keyword evidence="1 10" id="KW-1003">Cell membrane</keyword>
<comment type="caution">
    <text evidence="13">The sequence shown here is derived from an EMBL/GenBank/DDBJ whole genome shotgun (WGS) entry which is preliminary data.</text>
</comment>
<keyword evidence="8 10" id="KW-0131">Cell cycle</keyword>
<evidence type="ECO:0000256" key="3">
    <source>
        <dbReference type="ARBA" id="ARBA00022676"/>
    </source>
</evidence>
<evidence type="ECO:0000259" key="12">
    <source>
        <dbReference type="Pfam" id="PF04101"/>
    </source>
</evidence>
<dbReference type="Pfam" id="PF04101">
    <property type="entry name" value="Glyco_tran_28_C"/>
    <property type="match status" value="1"/>
</dbReference>
<name>A0A1F6FZC9_9BACT</name>
<dbReference type="GO" id="GO:0051301">
    <property type="term" value="P:cell division"/>
    <property type="evidence" value="ECO:0007669"/>
    <property type="project" value="UniProtKB-KW"/>
</dbReference>
<dbReference type="InterPro" id="IPR007235">
    <property type="entry name" value="Glyco_trans_28_C"/>
</dbReference>
<evidence type="ECO:0000256" key="5">
    <source>
        <dbReference type="ARBA" id="ARBA00022960"/>
    </source>
</evidence>
<dbReference type="Gene3D" id="3.40.50.2000">
    <property type="entry name" value="Glycogen Phosphorylase B"/>
    <property type="match status" value="2"/>
</dbReference>
<dbReference type="HAMAP" id="MF_00033">
    <property type="entry name" value="MurG"/>
    <property type="match status" value="1"/>
</dbReference>
<comment type="similarity">
    <text evidence="10">Belongs to the glycosyltransferase 28 family. MurG subfamily.</text>
</comment>
<dbReference type="GO" id="GO:0008360">
    <property type="term" value="P:regulation of cell shape"/>
    <property type="evidence" value="ECO:0007669"/>
    <property type="project" value="UniProtKB-KW"/>
</dbReference>
<evidence type="ECO:0000256" key="7">
    <source>
        <dbReference type="ARBA" id="ARBA00023136"/>
    </source>
</evidence>
<dbReference type="InterPro" id="IPR006009">
    <property type="entry name" value="GlcNAc_MurG"/>
</dbReference>
<gene>
    <name evidence="10" type="primary">murG</name>
    <name evidence="13" type="ORF">A3H03_00165</name>
</gene>
<dbReference type="CDD" id="cd03785">
    <property type="entry name" value="GT28_MurG"/>
    <property type="match status" value="1"/>
</dbReference>
<feature type="binding site" evidence="10">
    <location>
        <position position="165"/>
    </location>
    <ligand>
        <name>UDP-N-acetyl-alpha-D-glucosamine</name>
        <dbReference type="ChEBI" id="CHEBI:57705"/>
    </ligand>
</feature>
<feature type="binding site" evidence="10">
    <location>
        <position position="287"/>
    </location>
    <ligand>
        <name>UDP-N-acetyl-alpha-D-glucosamine</name>
        <dbReference type="ChEBI" id="CHEBI:57705"/>
    </ligand>
</feature>
<proteinExistence type="inferred from homology"/>
<dbReference type="InterPro" id="IPR004276">
    <property type="entry name" value="GlycoTrans_28_N"/>
</dbReference>
<dbReference type="GO" id="GO:0005975">
    <property type="term" value="P:carbohydrate metabolic process"/>
    <property type="evidence" value="ECO:0007669"/>
    <property type="project" value="InterPro"/>
</dbReference>
<comment type="subcellular location">
    <subcellularLocation>
        <location evidence="10">Cell membrane</location>
        <topology evidence="10">Peripheral membrane protein</topology>
        <orientation evidence="10">Cytoplasmic side</orientation>
    </subcellularLocation>
</comment>
<keyword evidence="6 10" id="KW-0573">Peptidoglycan synthesis</keyword>
<feature type="domain" description="Glycosyltransferase family 28 N-terminal" evidence="11">
    <location>
        <begin position="3"/>
        <end position="142"/>
    </location>
</feature>
<evidence type="ECO:0000256" key="8">
    <source>
        <dbReference type="ARBA" id="ARBA00023306"/>
    </source>
</evidence>
<comment type="pathway">
    <text evidence="10">Cell wall biogenesis; peptidoglycan biosynthesis.</text>
</comment>
<comment type="caution">
    <text evidence="10">Lacks conserved residue(s) required for the propagation of feature annotation.</text>
</comment>
<dbReference type="AlphaFoldDB" id="A0A1F6FZC9"/>
<organism evidence="13 14">
    <name type="scientific">Candidatus Kuenenbacteria bacterium RIFCSPLOWO2_12_FULL_42_13</name>
    <dbReference type="NCBI Taxonomy" id="1798565"/>
    <lineage>
        <taxon>Bacteria</taxon>
        <taxon>Candidatus Kueneniibacteriota</taxon>
    </lineage>
</organism>
<protein>
    <recommendedName>
        <fullName evidence="10">UDP-N-acetylglucosamine--N-acetylmuramyl-(pentapeptide) pyrophosphoryl-undecaprenol N-acetylglucosamine transferase</fullName>
        <ecNumber evidence="10">2.4.1.227</ecNumber>
    </recommendedName>
    <alternativeName>
        <fullName evidence="10">Undecaprenyl-PP-MurNAc-pentapeptide-UDPGlcNAc GlcNAc transferase</fullName>
    </alternativeName>
</protein>
<dbReference type="UniPathway" id="UPA00219"/>
<evidence type="ECO:0000256" key="10">
    <source>
        <dbReference type="HAMAP-Rule" id="MF_00033"/>
    </source>
</evidence>
<evidence type="ECO:0000256" key="9">
    <source>
        <dbReference type="ARBA" id="ARBA00023316"/>
    </source>
</evidence>
<reference evidence="13 14" key="1">
    <citation type="journal article" date="2016" name="Nat. Commun.">
        <title>Thousands of microbial genomes shed light on interconnected biogeochemical processes in an aquifer system.</title>
        <authorList>
            <person name="Anantharaman K."/>
            <person name="Brown C.T."/>
            <person name="Hug L.A."/>
            <person name="Sharon I."/>
            <person name="Castelle C.J."/>
            <person name="Probst A.J."/>
            <person name="Thomas B.C."/>
            <person name="Singh A."/>
            <person name="Wilkins M.J."/>
            <person name="Karaoz U."/>
            <person name="Brodie E.L."/>
            <person name="Williams K.H."/>
            <person name="Hubbard S.S."/>
            <person name="Banfield J.F."/>
        </authorList>
    </citation>
    <scope>NUCLEOTIDE SEQUENCE [LARGE SCALE GENOMIC DNA]</scope>
</reference>
<dbReference type="PANTHER" id="PTHR21015:SF27">
    <property type="entry name" value="UDP-N-ACETYLGLUCOSAMINE--N-ACETYLMURAMYL-(PENTAPEPTIDE) PYROPHOSPHORYL-UNDECAPRENOL N-ACETYLGLUCOSAMINE TRANSFERASE"/>
    <property type="match status" value="1"/>
</dbReference>
<dbReference type="EMBL" id="MFNA01000053">
    <property type="protein sequence ID" value="OGG91215.1"/>
    <property type="molecule type" value="Genomic_DNA"/>
</dbReference>
<evidence type="ECO:0000256" key="6">
    <source>
        <dbReference type="ARBA" id="ARBA00022984"/>
    </source>
</evidence>
<dbReference type="GO" id="GO:0071555">
    <property type="term" value="P:cell wall organization"/>
    <property type="evidence" value="ECO:0007669"/>
    <property type="project" value="UniProtKB-KW"/>
</dbReference>
<evidence type="ECO:0000256" key="4">
    <source>
        <dbReference type="ARBA" id="ARBA00022679"/>
    </source>
</evidence>
<dbReference type="Pfam" id="PF03033">
    <property type="entry name" value="Glyco_transf_28"/>
    <property type="match status" value="1"/>
</dbReference>
<evidence type="ECO:0000259" key="11">
    <source>
        <dbReference type="Pfam" id="PF03033"/>
    </source>
</evidence>
<keyword evidence="2 10" id="KW-0132">Cell division</keyword>
<accession>A0A1F6FZC9</accession>
<dbReference type="Proteomes" id="UP000177320">
    <property type="component" value="Unassembled WGS sequence"/>
</dbReference>
<keyword evidence="7 10" id="KW-0472">Membrane</keyword>
<evidence type="ECO:0000256" key="1">
    <source>
        <dbReference type="ARBA" id="ARBA00022475"/>
    </source>
</evidence>
<dbReference type="GO" id="GO:0050511">
    <property type="term" value="F:undecaprenyldiphospho-muramoylpentapeptide beta-N-acetylglucosaminyltransferase activity"/>
    <property type="evidence" value="ECO:0007669"/>
    <property type="project" value="UniProtKB-UniRule"/>
</dbReference>
<evidence type="ECO:0000313" key="13">
    <source>
        <dbReference type="EMBL" id="OGG91215.1"/>
    </source>
</evidence>
<feature type="domain" description="Glycosyl transferase family 28 C-terminal" evidence="12">
    <location>
        <begin position="191"/>
        <end position="334"/>
    </location>
</feature>
<dbReference type="SUPFAM" id="SSF53756">
    <property type="entry name" value="UDP-Glycosyltransferase/glycogen phosphorylase"/>
    <property type="match status" value="1"/>
</dbReference>
<keyword evidence="3 10" id="KW-0328">Glycosyltransferase</keyword>
<dbReference type="PANTHER" id="PTHR21015">
    <property type="entry name" value="UDP-N-ACETYLGLUCOSAMINE--N-ACETYLMURAMYL-(PENTAPEPTIDE) PYROPHOSPHORYL-UNDECAPRENOL N-ACETYLGLUCOSAMINE TRANSFERASE 1"/>
    <property type="match status" value="1"/>
</dbReference>